<dbReference type="EMBL" id="FQYW01000010">
    <property type="protein sequence ID" value="SHI70540.1"/>
    <property type="molecule type" value="Genomic_DNA"/>
</dbReference>
<dbReference type="InterPro" id="IPR004291">
    <property type="entry name" value="Transposase_IS66_central"/>
</dbReference>
<evidence type="ECO:0000313" key="3">
    <source>
        <dbReference type="Proteomes" id="UP000191240"/>
    </source>
</evidence>
<dbReference type="Proteomes" id="UP000191240">
    <property type="component" value="Unassembled WGS sequence"/>
</dbReference>
<dbReference type="PANTHER" id="PTHR33678:SF1">
    <property type="entry name" value="BLL1576 PROTEIN"/>
    <property type="match status" value="1"/>
</dbReference>
<dbReference type="PANTHER" id="PTHR33678">
    <property type="entry name" value="BLL1576 PROTEIN"/>
    <property type="match status" value="1"/>
</dbReference>
<evidence type="ECO:0000259" key="1">
    <source>
        <dbReference type="Pfam" id="PF03050"/>
    </source>
</evidence>
<evidence type="ECO:0000313" key="2">
    <source>
        <dbReference type="EMBL" id="SHI70540.1"/>
    </source>
</evidence>
<dbReference type="AlphaFoldDB" id="A0A1M6DBM0"/>
<protein>
    <submittedName>
        <fullName evidence="2">IS66 C-terminal element</fullName>
    </submittedName>
</protein>
<proteinExistence type="predicted"/>
<name>A0A1M6DBM0_9FIRM</name>
<dbReference type="Pfam" id="PF03050">
    <property type="entry name" value="DDE_Tnp_IS66"/>
    <property type="match status" value="1"/>
</dbReference>
<feature type="domain" description="Transposase IS66 central" evidence="1">
    <location>
        <begin position="2"/>
        <end position="31"/>
    </location>
</feature>
<organism evidence="2 3">
    <name type="scientific">Anaerovibrio lipolyticus DSM 3074</name>
    <dbReference type="NCBI Taxonomy" id="1120997"/>
    <lineage>
        <taxon>Bacteria</taxon>
        <taxon>Bacillati</taxon>
        <taxon>Bacillota</taxon>
        <taxon>Negativicutes</taxon>
        <taxon>Selenomonadales</taxon>
        <taxon>Selenomonadaceae</taxon>
        <taxon>Anaerovibrio</taxon>
    </lineage>
</organism>
<gene>
    <name evidence="2" type="ORF">SAMN02745671_01421</name>
</gene>
<feature type="non-terminal residue" evidence="2">
    <location>
        <position position="1"/>
    </location>
</feature>
<reference evidence="2 3" key="1">
    <citation type="submission" date="2016-11" db="EMBL/GenBank/DDBJ databases">
        <authorList>
            <person name="Jaros S."/>
            <person name="Januszkiewicz K."/>
            <person name="Wedrychowicz H."/>
        </authorList>
    </citation>
    <scope>NUCLEOTIDE SEQUENCE [LARGE SCALE GENOMIC DNA]</scope>
    <source>
        <strain evidence="2 3">DSM 3074</strain>
    </source>
</reference>
<sequence>SISNNLAERSIRPFTIGRKNWVFSGSPTGAEASAAAYSLIETCIANKVDTKEYLEYIFTNMSQEESLKDDSVLEKYLPWNVNLPTEDS</sequence>
<dbReference type="InterPro" id="IPR052344">
    <property type="entry name" value="Transposase-related"/>
</dbReference>
<dbReference type="OrthoDB" id="9760067at2"/>
<accession>A0A1M6DBM0</accession>